<gene>
    <name evidence="2" type="ORF">DI551_11600</name>
</gene>
<evidence type="ECO:0000313" key="3">
    <source>
        <dbReference type="Proteomes" id="UP000249417"/>
    </source>
</evidence>
<organism evidence="2 3">
    <name type="scientific">Micavibrio aeruginosavorus</name>
    <dbReference type="NCBI Taxonomy" id="349221"/>
    <lineage>
        <taxon>Bacteria</taxon>
        <taxon>Pseudomonadati</taxon>
        <taxon>Bdellovibrionota</taxon>
        <taxon>Bdellovibrionia</taxon>
        <taxon>Bdellovibrionales</taxon>
        <taxon>Pseudobdellovibrionaceae</taxon>
        <taxon>Micavibrio</taxon>
    </lineage>
</organism>
<sequence length="180" mass="20686">MQLRSIFFSFIFKIRNFIEFCGRHPFATGLFAIIGLCGLVFSIYAYIGDMKATQSNEEHARAMEKKLANIESNINNSNGRGVFLYEEKVEMYWNNWWAQPINLPGDIKTDGPPELQIIGSGKTVNFSGILDLQCESRVHYWRSTTNHDTPVTLEEIDSEDEDLRIVPPEVYKAAFKLFCF</sequence>
<feature type="transmembrane region" description="Helical" evidence="1">
    <location>
        <begin position="26"/>
        <end position="47"/>
    </location>
</feature>
<dbReference type="AlphaFoldDB" id="A0A2W5MR56"/>
<keyword evidence="1" id="KW-0812">Transmembrane</keyword>
<evidence type="ECO:0000313" key="2">
    <source>
        <dbReference type="EMBL" id="PZQ43722.1"/>
    </source>
</evidence>
<keyword evidence="1" id="KW-0472">Membrane</keyword>
<evidence type="ECO:0000256" key="1">
    <source>
        <dbReference type="SAM" id="Phobius"/>
    </source>
</evidence>
<proteinExistence type="predicted"/>
<comment type="caution">
    <text evidence="2">The sequence shown here is derived from an EMBL/GenBank/DDBJ whole genome shotgun (WGS) entry which is preliminary data.</text>
</comment>
<name>A0A2W5MR56_9BACT</name>
<keyword evidence="1" id="KW-1133">Transmembrane helix</keyword>
<reference evidence="2 3" key="1">
    <citation type="submission" date="2017-08" db="EMBL/GenBank/DDBJ databases">
        <title>Infants hospitalized years apart are colonized by the same room-sourced microbial strains.</title>
        <authorList>
            <person name="Brooks B."/>
            <person name="Olm M.R."/>
            <person name="Firek B.A."/>
            <person name="Baker R."/>
            <person name="Thomas B.C."/>
            <person name="Morowitz M.J."/>
            <person name="Banfield J.F."/>
        </authorList>
    </citation>
    <scope>NUCLEOTIDE SEQUENCE [LARGE SCALE GENOMIC DNA]</scope>
    <source>
        <strain evidence="2">S2_005_002_R2_29</strain>
    </source>
</reference>
<accession>A0A2W5MR56</accession>
<protein>
    <submittedName>
        <fullName evidence="2">Uncharacterized protein</fullName>
    </submittedName>
</protein>
<dbReference type="EMBL" id="QFQB01000135">
    <property type="protein sequence ID" value="PZQ43722.1"/>
    <property type="molecule type" value="Genomic_DNA"/>
</dbReference>
<dbReference type="Proteomes" id="UP000249417">
    <property type="component" value="Unassembled WGS sequence"/>
</dbReference>